<dbReference type="EMBL" id="JADOGI010000495">
    <property type="protein sequence ID" value="MBF8194646.1"/>
    <property type="molecule type" value="Genomic_DNA"/>
</dbReference>
<protein>
    <submittedName>
        <fullName evidence="3">IS1182 family transposase</fullName>
    </submittedName>
</protein>
<feature type="domain" description="Transposase InsH N-terminal" evidence="1">
    <location>
        <begin position="18"/>
        <end position="113"/>
    </location>
</feature>
<dbReference type="AlphaFoldDB" id="A0A931F7X9"/>
<proteinExistence type="predicted"/>
<dbReference type="InterPro" id="IPR008490">
    <property type="entry name" value="Transposase_InsH_N"/>
</dbReference>
<gene>
    <name evidence="3" type="ORF">ITP53_55155</name>
</gene>
<comment type="caution">
    <text evidence="3">The sequence shown here is derived from an EMBL/GenBank/DDBJ whole genome shotgun (WGS) entry which is preliminary data.</text>
</comment>
<dbReference type="PANTHER" id="PTHR35604">
    <property type="entry name" value="TRANSPOSASE INSH FOR INSERTION SEQUENCE ELEMENT IS5A-RELATED"/>
    <property type="match status" value="1"/>
</dbReference>
<evidence type="ECO:0000259" key="2">
    <source>
        <dbReference type="Pfam" id="PF13751"/>
    </source>
</evidence>
<reference evidence="3" key="1">
    <citation type="submission" date="2020-11" db="EMBL/GenBank/DDBJ databases">
        <title>Whole-genome analyses of Nonomuraea sp. K274.</title>
        <authorList>
            <person name="Veyisoglu A."/>
        </authorList>
    </citation>
    <scope>NUCLEOTIDE SEQUENCE</scope>
    <source>
        <strain evidence="3">K274</strain>
    </source>
</reference>
<feature type="domain" description="Transposase DDE" evidence="2">
    <location>
        <begin position="420"/>
        <end position="519"/>
    </location>
</feature>
<dbReference type="Pfam" id="PF05598">
    <property type="entry name" value="DUF772"/>
    <property type="match status" value="1"/>
</dbReference>
<evidence type="ECO:0000259" key="1">
    <source>
        <dbReference type="Pfam" id="PF05598"/>
    </source>
</evidence>
<dbReference type="Pfam" id="PF13751">
    <property type="entry name" value="DDE_Tnp_1_6"/>
    <property type="match status" value="1"/>
</dbReference>
<accession>A0A931F7X9</accession>
<sequence>MMGHRPERPVGPDVWSTCRELIPAGSVYAFLAEHRDELFPEEMFADLYAATDGRPSVPPQVLACVTVLQALLHHSDPEAALALRCDLRWKAACGLGLYDRGFDPSLLVYFRQRLRRSGDPNRIFGRVGQVAQASGALRARARRVLDSAVLEDAVATQDTITQLITAIRRAGRQVPGAAQLITERCRAADYNDPGKPAIAWNDAMARQELVSGLVTDALTVVAAFEAAATAGELSEDAAQALALLALVAGQDVEPAEGSDGTDGRWRIARKVATDRIISTIDDQARHVHKTVHQRQDGYKAHVVIEPETGLFTGVRLTMATGTGNHEAVVGVDLLAADPADPADPLADPAAFEVLGDTAYGTGDARAALLDAGHTVIIKPAPLRPAVAGGFTIDDFIVDEATGTATCPAGVTRRITRTREVVFGIACRSCPLREHCTTSKHGRTLHLHPHDALLRQARHHWATDPGLTATYRQHRPMVERSIAWLIGADGGARKLRYRGVQRNNLWLHLRAATLNLRRLINLGLTPVQGTWILQPTTG</sequence>
<dbReference type="PANTHER" id="PTHR35604:SF2">
    <property type="entry name" value="TRANSPOSASE INSH FOR INSERTION SEQUENCE ELEMENT IS5A-RELATED"/>
    <property type="match status" value="1"/>
</dbReference>
<dbReference type="InterPro" id="IPR047629">
    <property type="entry name" value="IS1182_transpos"/>
</dbReference>
<dbReference type="RefSeq" id="WP_195903449.1">
    <property type="nucleotide sequence ID" value="NZ_JADOGI010000495.1"/>
</dbReference>
<name>A0A931F7X9_9ACTN</name>
<dbReference type="NCBIfam" id="NF033551">
    <property type="entry name" value="transpos_IS1182"/>
    <property type="match status" value="1"/>
</dbReference>
<dbReference type="InterPro" id="IPR025668">
    <property type="entry name" value="Tnp_DDE_dom"/>
</dbReference>
<evidence type="ECO:0000313" key="4">
    <source>
        <dbReference type="Proteomes" id="UP000605361"/>
    </source>
</evidence>
<keyword evidence="4" id="KW-1185">Reference proteome</keyword>
<dbReference type="Proteomes" id="UP000605361">
    <property type="component" value="Unassembled WGS sequence"/>
</dbReference>
<evidence type="ECO:0000313" key="3">
    <source>
        <dbReference type="EMBL" id="MBF8194646.1"/>
    </source>
</evidence>
<organism evidence="3 4">
    <name type="scientific">Nonomuraea cypriaca</name>
    <dbReference type="NCBI Taxonomy" id="1187855"/>
    <lineage>
        <taxon>Bacteria</taxon>
        <taxon>Bacillati</taxon>
        <taxon>Actinomycetota</taxon>
        <taxon>Actinomycetes</taxon>
        <taxon>Streptosporangiales</taxon>
        <taxon>Streptosporangiaceae</taxon>
        <taxon>Nonomuraea</taxon>
    </lineage>
</organism>